<evidence type="ECO:0000313" key="7">
    <source>
        <dbReference type="Proteomes" id="UP000228934"/>
    </source>
</evidence>
<accession>A0A2G9RXY3</accession>
<feature type="compositionally biased region" description="Basic residues" evidence="3">
    <location>
        <begin position="115"/>
        <end position="125"/>
    </location>
</feature>
<dbReference type="PANTHER" id="PTHR12729:SF6">
    <property type="entry name" value="TRNA(HIS) GUANYLYLTRANSFERASE-RELATED"/>
    <property type="match status" value="1"/>
</dbReference>
<dbReference type="GO" id="GO:0000287">
    <property type="term" value="F:magnesium ion binding"/>
    <property type="evidence" value="ECO:0007669"/>
    <property type="project" value="InterPro"/>
</dbReference>
<feature type="chain" id="PRO_5013621174" description="Probable tRNA(His) guanylyltransferase" evidence="4">
    <location>
        <begin position="20"/>
        <end position="243"/>
    </location>
</feature>
<reference evidence="7" key="1">
    <citation type="journal article" date="2017" name="Nat. Commun.">
        <title>The North American bullfrog draft genome provides insight into hormonal regulation of long noncoding RNA.</title>
        <authorList>
            <person name="Hammond S.A."/>
            <person name="Warren R.L."/>
            <person name="Vandervalk B.P."/>
            <person name="Kucuk E."/>
            <person name="Khan H."/>
            <person name="Gibb E.A."/>
            <person name="Pandoh P."/>
            <person name="Kirk H."/>
            <person name="Zhao Y."/>
            <person name="Jones M."/>
            <person name="Mungall A.J."/>
            <person name="Coope R."/>
            <person name="Pleasance S."/>
            <person name="Moore R.A."/>
            <person name="Holt R.A."/>
            <person name="Round J.M."/>
            <person name="Ohora S."/>
            <person name="Walle B.V."/>
            <person name="Veldhoen N."/>
            <person name="Helbing C.C."/>
            <person name="Birol I."/>
        </authorList>
    </citation>
    <scope>NUCLEOTIDE SEQUENCE [LARGE SCALE GENOMIC DNA]</scope>
</reference>
<dbReference type="AlphaFoldDB" id="A0A2G9RXY3"/>
<evidence type="ECO:0000313" key="6">
    <source>
        <dbReference type="EMBL" id="PIO32645.1"/>
    </source>
</evidence>
<keyword evidence="4" id="KW-0732">Signal</keyword>
<evidence type="ECO:0000256" key="4">
    <source>
        <dbReference type="SAM" id="SignalP"/>
    </source>
</evidence>
<dbReference type="GO" id="GO:0006400">
    <property type="term" value="P:tRNA modification"/>
    <property type="evidence" value="ECO:0007669"/>
    <property type="project" value="InterPro"/>
</dbReference>
<dbReference type="GO" id="GO:0008193">
    <property type="term" value="F:tRNA guanylyltransferase activity"/>
    <property type="evidence" value="ECO:0007669"/>
    <property type="project" value="UniProtKB-EC"/>
</dbReference>
<keyword evidence="7" id="KW-1185">Reference proteome</keyword>
<feature type="region of interest" description="Disordered" evidence="3">
    <location>
        <begin position="115"/>
        <end position="137"/>
    </location>
</feature>
<comment type="catalytic activity">
    <reaction evidence="2">
        <text>a 5'-end ribonucleotide-tRNA(His) + GTP + ATP + H2O = a 5'-end phospho-guanosine-ribonucleotide-tRNA(His) + AMP + 2 diphosphate + H(+)</text>
        <dbReference type="Rhea" id="RHEA:54564"/>
        <dbReference type="Rhea" id="RHEA-COMP:14193"/>
        <dbReference type="Rhea" id="RHEA-COMP:14917"/>
        <dbReference type="ChEBI" id="CHEBI:15377"/>
        <dbReference type="ChEBI" id="CHEBI:15378"/>
        <dbReference type="ChEBI" id="CHEBI:30616"/>
        <dbReference type="ChEBI" id="CHEBI:33019"/>
        <dbReference type="ChEBI" id="CHEBI:37565"/>
        <dbReference type="ChEBI" id="CHEBI:138282"/>
        <dbReference type="ChEBI" id="CHEBI:141847"/>
        <dbReference type="ChEBI" id="CHEBI:456215"/>
        <dbReference type="EC" id="2.7.7.79"/>
    </reaction>
</comment>
<dbReference type="InterPro" id="IPR024956">
    <property type="entry name" value="tRNAHis_GuaTrfase_cat"/>
</dbReference>
<gene>
    <name evidence="6" type="ORF">AB205_0009960</name>
</gene>
<dbReference type="Pfam" id="PF04446">
    <property type="entry name" value="Thg1"/>
    <property type="match status" value="1"/>
</dbReference>
<feature type="region of interest" description="Disordered" evidence="3">
    <location>
        <begin position="184"/>
        <end position="243"/>
    </location>
</feature>
<proteinExistence type="predicted"/>
<feature type="domain" description="tRNAHis guanylyltransferase catalytic" evidence="5">
    <location>
        <begin position="28"/>
        <end position="116"/>
    </location>
</feature>
<dbReference type="PANTHER" id="PTHR12729">
    <property type="entry name" value="TRNA(HIS) GUANYLYLTRANSFERASE-RELATED"/>
    <property type="match status" value="1"/>
</dbReference>
<dbReference type="EMBL" id="KV931528">
    <property type="protein sequence ID" value="PIO32645.1"/>
    <property type="molecule type" value="Genomic_DNA"/>
</dbReference>
<dbReference type="Gene3D" id="3.30.70.3000">
    <property type="match status" value="1"/>
</dbReference>
<sequence>MRIGSLWLLRGLKLPSVVCCRGMAKSKFEYVREFEAVDTCLPNCWVVVRVDGRNFHRFSEQHNFAKPNDIRSLQLMNRCAQNVMEELKDICLAYGQSDEYSFVFHKKSNWYKRRARSPSRLHQRSGRRECEPSLHVHKTSPPAALHFQEPSCRKCCTPSLTLVHGRITRSRWCRRNSATRKCKKTPGEQHEERCEETEQGGGQRLARCNSPTSSTSSPRPNQTHGTGGREEDYNCGQIQVGAR</sequence>
<dbReference type="InterPro" id="IPR038469">
    <property type="entry name" value="tRNAHis_GuaTrfase_Thg1_sf"/>
</dbReference>
<evidence type="ECO:0000256" key="3">
    <source>
        <dbReference type="SAM" id="MobiDB-lite"/>
    </source>
</evidence>
<evidence type="ECO:0000256" key="1">
    <source>
        <dbReference type="ARBA" id="ARBA00022310"/>
    </source>
</evidence>
<dbReference type="OrthoDB" id="62560at2759"/>
<name>A0A2G9RXY3_AQUCT</name>
<evidence type="ECO:0000256" key="2">
    <source>
        <dbReference type="ARBA" id="ARBA00047281"/>
    </source>
</evidence>
<protein>
    <recommendedName>
        <fullName evidence="1">Probable tRNA(His) guanylyltransferase</fullName>
    </recommendedName>
</protein>
<feature type="signal peptide" evidence="4">
    <location>
        <begin position="1"/>
        <end position="19"/>
    </location>
</feature>
<evidence type="ECO:0000259" key="5">
    <source>
        <dbReference type="Pfam" id="PF04446"/>
    </source>
</evidence>
<organism evidence="6 7">
    <name type="scientific">Aquarana catesbeiana</name>
    <name type="common">American bullfrog</name>
    <name type="synonym">Rana catesbeiana</name>
    <dbReference type="NCBI Taxonomy" id="8400"/>
    <lineage>
        <taxon>Eukaryota</taxon>
        <taxon>Metazoa</taxon>
        <taxon>Chordata</taxon>
        <taxon>Craniata</taxon>
        <taxon>Vertebrata</taxon>
        <taxon>Euteleostomi</taxon>
        <taxon>Amphibia</taxon>
        <taxon>Batrachia</taxon>
        <taxon>Anura</taxon>
        <taxon>Neobatrachia</taxon>
        <taxon>Ranoidea</taxon>
        <taxon>Ranidae</taxon>
        <taxon>Aquarana</taxon>
    </lineage>
</organism>
<dbReference type="Proteomes" id="UP000228934">
    <property type="component" value="Unassembled WGS sequence"/>
</dbReference>
<dbReference type="InterPro" id="IPR007537">
    <property type="entry name" value="tRNAHis_GuaTrfase_Thg1"/>
</dbReference>